<dbReference type="EMBL" id="BSPX01000021">
    <property type="protein sequence ID" value="GLT22237.1"/>
    <property type="molecule type" value="Genomic_DNA"/>
</dbReference>
<proteinExistence type="predicted"/>
<evidence type="ECO:0000313" key="1">
    <source>
        <dbReference type="EMBL" id="GLT22237.1"/>
    </source>
</evidence>
<organism evidence="1 2">
    <name type="scientific">Zoogloea oryzae</name>
    <dbReference type="NCBI Taxonomy" id="310767"/>
    <lineage>
        <taxon>Bacteria</taxon>
        <taxon>Pseudomonadati</taxon>
        <taxon>Pseudomonadota</taxon>
        <taxon>Betaproteobacteria</taxon>
        <taxon>Rhodocyclales</taxon>
        <taxon>Zoogloeaceae</taxon>
        <taxon>Zoogloea</taxon>
    </lineage>
</organism>
<gene>
    <name evidence="1" type="ORF">GCM10007933_16960</name>
</gene>
<dbReference type="Proteomes" id="UP001157167">
    <property type="component" value="Unassembled WGS sequence"/>
</dbReference>
<accession>A0ABQ6F9I5</accession>
<name>A0ABQ6F9I5_9RHOO</name>
<keyword evidence="2" id="KW-1185">Reference proteome</keyword>
<comment type="caution">
    <text evidence="1">The sequence shown here is derived from an EMBL/GenBank/DDBJ whole genome shotgun (WGS) entry which is preliminary data.</text>
</comment>
<sequence>MLSIIDLRDFIDLDNETVQIVNETTQLSDAQATALARELLRTERGIHTLHEMFREQIAQAAESHDIFRERDLRKAYTYFARKYPMPRML</sequence>
<reference evidence="2" key="1">
    <citation type="journal article" date="2019" name="Int. J. Syst. Evol. Microbiol.">
        <title>The Global Catalogue of Microorganisms (GCM) 10K type strain sequencing project: providing services to taxonomists for standard genome sequencing and annotation.</title>
        <authorList>
            <consortium name="The Broad Institute Genomics Platform"/>
            <consortium name="The Broad Institute Genome Sequencing Center for Infectious Disease"/>
            <person name="Wu L."/>
            <person name="Ma J."/>
        </authorList>
    </citation>
    <scope>NUCLEOTIDE SEQUENCE [LARGE SCALE GENOMIC DNA]</scope>
    <source>
        <strain evidence="2">NBRC 102407</strain>
    </source>
</reference>
<protein>
    <submittedName>
        <fullName evidence="1">Uncharacterized protein</fullName>
    </submittedName>
</protein>
<dbReference type="RefSeq" id="WP_284187570.1">
    <property type="nucleotide sequence ID" value="NZ_BSPX01000021.1"/>
</dbReference>
<evidence type="ECO:0000313" key="2">
    <source>
        <dbReference type="Proteomes" id="UP001157167"/>
    </source>
</evidence>